<dbReference type="GO" id="GO:0003677">
    <property type="term" value="F:DNA binding"/>
    <property type="evidence" value="ECO:0007669"/>
    <property type="project" value="UniProtKB-KW"/>
</dbReference>
<dbReference type="PANTHER" id="PTHR43537">
    <property type="entry name" value="TRANSCRIPTIONAL REGULATOR, GNTR FAMILY"/>
    <property type="match status" value="1"/>
</dbReference>
<dbReference type="SUPFAM" id="SSF46785">
    <property type="entry name" value="Winged helix' DNA-binding domain"/>
    <property type="match status" value="1"/>
</dbReference>
<dbReference type="PROSITE" id="PS50949">
    <property type="entry name" value="HTH_GNTR"/>
    <property type="match status" value="1"/>
</dbReference>
<dbReference type="InterPro" id="IPR008920">
    <property type="entry name" value="TF_FadR/GntR_C"/>
</dbReference>
<evidence type="ECO:0000256" key="1">
    <source>
        <dbReference type="ARBA" id="ARBA00023015"/>
    </source>
</evidence>
<keyword evidence="1" id="KW-0805">Transcription regulation</keyword>
<dbReference type="RefSeq" id="WP_115665998.1">
    <property type="nucleotide sequence ID" value="NZ_JAYMSA010000002.1"/>
</dbReference>
<dbReference type="Gene3D" id="1.20.120.530">
    <property type="entry name" value="GntR ligand-binding domain-like"/>
    <property type="match status" value="1"/>
</dbReference>
<dbReference type="InterPro" id="IPR000524">
    <property type="entry name" value="Tscrpt_reg_HTH_GntR"/>
</dbReference>
<dbReference type="PANTHER" id="PTHR43537:SF45">
    <property type="entry name" value="GNTR FAMILY REGULATORY PROTEIN"/>
    <property type="match status" value="1"/>
</dbReference>
<evidence type="ECO:0000259" key="4">
    <source>
        <dbReference type="PROSITE" id="PS50949"/>
    </source>
</evidence>
<geneLocation type="plasmid" evidence="5">
    <name>II</name>
</geneLocation>
<dbReference type="Pfam" id="PF07729">
    <property type="entry name" value="FCD"/>
    <property type="match status" value="1"/>
</dbReference>
<reference evidence="5 6" key="1">
    <citation type="submission" date="2018-01" db="EMBL/GenBank/DDBJ databases">
        <authorList>
            <person name="Gaut B.S."/>
            <person name="Morton B.R."/>
            <person name="Clegg M.T."/>
            <person name="Duvall M.R."/>
        </authorList>
    </citation>
    <scope>NUCLEOTIDE SEQUENCE [LARGE SCALE GENOMIC DNA]</scope>
    <source>
        <strain evidence="5">Cupriavidus taiwanensis LMG 19425</strain>
        <plasmid evidence="6">Plasmid ii</plasmid>
    </source>
</reference>
<dbReference type="EMBL" id="LT991977">
    <property type="protein sequence ID" value="SPK76520.1"/>
    <property type="molecule type" value="Genomic_DNA"/>
</dbReference>
<dbReference type="CDD" id="cd07377">
    <property type="entry name" value="WHTH_GntR"/>
    <property type="match status" value="1"/>
</dbReference>
<dbReference type="InterPro" id="IPR036390">
    <property type="entry name" value="WH_DNA-bd_sf"/>
</dbReference>
<dbReference type="SUPFAM" id="SSF48008">
    <property type="entry name" value="GntR ligand-binding domain-like"/>
    <property type="match status" value="1"/>
</dbReference>
<protein>
    <submittedName>
        <fullName evidence="5">Transcriptional regulator, GntR family</fullName>
    </submittedName>
</protein>
<dbReference type="PRINTS" id="PR00035">
    <property type="entry name" value="HTHGNTR"/>
</dbReference>
<dbReference type="AlphaFoldDB" id="A0A375IR06"/>
<feature type="domain" description="HTH gntR-type" evidence="4">
    <location>
        <begin position="22"/>
        <end position="89"/>
    </location>
</feature>
<evidence type="ECO:0000313" key="6">
    <source>
        <dbReference type="Proteomes" id="UP000255505"/>
    </source>
</evidence>
<accession>A0A375IR06</accession>
<evidence type="ECO:0000256" key="3">
    <source>
        <dbReference type="ARBA" id="ARBA00023163"/>
    </source>
</evidence>
<dbReference type="GO" id="GO:0003700">
    <property type="term" value="F:DNA-binding transcription factor activity"/>
    <property type="evidence" value="ECO:0007669"/>
    <property type="project" value="InterPro"/>
</dbReference>
<evidence type="ECO:0000313" key="5">
    <source>
        <dbReference type="EMBL" id="SPK76520.1"/>
    </source>
</evidence>
<dbReference type="Pfam" id="PF00392">
    <property type="entry name" value="GntR"/>
    <property type="match status" value="1"/>
</dbReference>
<gene>
    <name evidence="5" type="ORF">CT19425_MP80149</name>
</gene>
<keyword evidence="2" id="KW-0238">DNA-binding</keyword>
<keyword evidence="5" id="KW-0614">Plasmid</keyword>
<evidence type="ECO:0000256" key="2">
    <source>
        <dbReference type="ARBA" id="ARBA00023125"/>
    </source>
</evidence>
<sequence length="234" mass="26907">MIAGVPVRHPLPTMNNVEVKGVDLPAQIAQQVRKLINRGTLAPGLQLRQSDLADRFGISRVPVREALKLLAAEGIIEHDPNRGFFVAPLSADEARQLYRYRFLLERELLKTVDWPDSTQMKALKAMLERLDSYLDKGQRAEWIDEYQEFYALLFDLSPAKILRREAIRLIRLTDRYRALASEVRVPGEQRTAHLEHTLLAAMSKRDRGQLIRGFEREREKILTSMLARIDARGL</sequence>
<dbReference type="Proteomes" id="UP000255505">
    <property type="component" value="Plasmid II"/>
</dbReference>
<proteinExistence type="predicted"/>
<organism evidence="5 6">
    <name type="scientific">Cupriavidus taiwanensis</name>
    <dbReference type="NCBI Taxonomy" id="164546"/>
    <lineage>
        <taxon>Bacteria</taxon>
        <taxon>Pseudomonadati</taxon>
        <taxon>Pseudomonadota</taxon>
        <taxon>Betaproteobacteria</taxon>
        <taxon>Burkholderiales</taxon>
        <taxon>Burkholderiaceae</taxon>
        <taxon>Cupriavidus</taxon>
    </lineage>
</organism>
<name>A0A375IR06_9BURK</name>
<dbReference type="InterPro" id="IPR036388">
    <property type="entry name" value="WH-like_DNA-bd_sf"/>
</dbReference>
<dbReference type="Gene3D" id="1.10.10.10">
    <property type="entry name" value="Winged helix-like DNA-binding domain superfamily/Winged helix DNA-binding domain"/>
    <property type="match status" value="1"/>
</dbReference>
<dbReference type="SMART" id="SM00345">
    <property type="entry name" value="HTH_GNTR"/>
    <property type="match status" value="1"/>
</dbReference>
<keyword evidence="3" id="KW-0804">Transcription</keyword>
<dbReference type="InterPro" id="IPR011711">
    <property type="entry name" value="GntR_C"/>
</dbReference>